<gene>
    <name evidence="10" type="ORF">QTP81_06200</name>
</gene>
<dbReference type="InterPro" id="IPR003660">
    <property type="entry name" value="HAMP_dom"/>
</dbReference>
<dbReference type="CDD" id="cd06225">
    <property type="entry name" value="HAMP"/>
    <property type="match status" value="1"/>
</dbReference>
<proteinExistence type="inferred from homology"/>
<comment type="caution">
    <text evidence="10">The sequence shown here is derived from an EMBL/GenBank/DDBJ whole genome shotgun (WGS) entry which is preliminary data.</text>
</comment>
<evidence type="ECO:0000259" key="7">
    <source>
        <dbReference type="PROSITE" id="PS50111"/>
    </source>
</evidence>
<keyword evidence="2" id="KW-1003">Cell membrane</keyword>
<evidence type="ECO:0000256" key="6">
    <source>
        <dbReference type="SAM" id="Phobius"/>
    </source>
</evidence>
<evidence type="ECO:0000259" key="8">
    <source>
        <dbReference type="PROSITE" id="PS50192"/>
    </source>
</evidence>
<feature type="domain" description="Methyl-accepting transducer" evidence="7">
    <location>
        <begin position="245"/>
        <end position="481"/>
    </location>
</feature>
<dbReference type="Pfam" id="PF00672">
    <property type="entry name" value="HAMP"/>
    <property type="match status" value="1"/>
</dbReference>
<dbReference type="Gene3D" id="1.10.287.950">
    <property type="entry name" value="Methyl-accepting chemotaxis protein"/>
    <property type="match status" value="1"/>
</dbReference>
<dbReference type="PANTHER" id="PTHR32089:SF120">
    <property type="entry name" value="METHYL-ACCEPTING CHEMOTAXIS PROTEIN TLPQ"/>
    <property type="match status" value="1"/>
</dbReference>
<organism evidence="10 11">
    <name type="scientific">Alteromonas arenosi</name>
    <dbReference type="NCBI Taxonomy" id="3055817"/>
    <lineage>
        <taxon>Bacteria</taxon>
        <taxon>Pseudomonadati</taxon>
        <taxon>Pseudomonadota</taxon>
        <taxon>Gammaproteobacteria</taxon>
        <taxon>Alteromonadales</taxon>
        <taxon>Alteromonadaceae</taxon>
        <taxon>Alteromonas/Salinimonas group</taxon>
        <taxon>Alteromonas</taxon>
    </lineage>
</organism>
<evidence type="ECO:0000259" key="9">
    <source>
        <dbReference type="PROSITE" id="PS50885"/>
    </source>
</evidence>
<dbReference type="SMART" id="SM00304">
    <property type="entry name" value="HAMP"/>
    <property type="match status" value="1"/>
</dbReference>
<dbReference type="PROSITE" id="PS50111">
    <property type="entry name" value="CHEMOTAXIS_TRANSDUC_2"/>
    <property type="match status" value="1"/>
</dbReference>
<dbReference type="Gene3D" id="6.10.340.10">
    <property type="match status" value="1"/>
</dbReference>
<dbReference type="Pfam" id="PF00015">
    <property type="entry name" value="MCPsignal"/>
    <property type="match status" value="1"/>
</dbReference>
<dbReference type="SMART" id="SM00283">
    <property type="entry name" value="MA"/>
    <property type="match status" value="1"/>
</dbReference>
<accession>A0ABT7SVG8</accession>
<dbReference type="PROSITE" id="PS50885">
    <property type="entry name" value="HAMP"/>
    <property type="match status" value="1"/>
</dbReference>
<keyword evidence="3 5" id="KW-0807">Transducer</keyword>
<dbReference type="CDD" id="cd11386">
    <property type="entry name" value="MCP_signal"/>
    <property type="match status" value="1"/>
</dbReference>
<reference evidence="10 11" key="1">
    <citation type="submission" date="2023-06" db="EMBL/GenBank/DDBJ databases">
        <title>Alteromonas sp. ASW11-36 isolated from intertidal sand.</title>
        <authorList>
            <person name="Li Y."/>
        </authorList>
    </citation>
    <scope>NUCLEOTIDE SEQUENCE [LARGE SCALE GENOMIC DNA]</scope>
    <source>
        <strain evidence="10 11">ASW11-36</strain>
    </source>
</reference>
<keyword evidence="6" id="KW-0472">Membrane</keyword>
<dbReference type="RefSeq" id="WP_289364429.1">
    <property type="nucleotide sequence ID" value="NZ_JAUCBP010000006.1"/>
</dbReference>
<comment type="similarity">
    <text evidence="4">Belongs to the methyl-accepting chemotaxis (MCP) protein family.</text>
</comment>
<keyword evidence="6" id="KW-1133">Transmembrane helix</keyword>
<name>A0ABT7SVG8_9ALTE</name>
<dbReference type="InterPro" id="IPR000727">
    <property type="entry name" value="T_SNARE_dom"/>
</dbReference>
<keyword evidence="11" id="KW-1185">Reference proteome</keyword>
<protein>
    <submittedName>
        <fullName evidence="10">Methyl-accepting chemotaxis protein</fullName>
    </submittedName>
</protein>
<dbReference type="Proteomes" id="UP001234343">
    <property type="component" value="Unassembled WGS sequence"/>
</dbReference>
<dbReference type="PROSITE" id="PS50192">
    <property type="entry name" value="T_SNARE"/>
    <property type="match status" value="1"/>
</dbReference>
<evidence type="ECO:0000256" key="4">
    <source>
        <dbReference type="ARBA" id="ARBA00029447"/>
    </source>
</evidence>
<dbReference type="EMBL" id="JAUCBP010000006">
    <property type="protein sequence ID" value="MDM7860182.1"/>
    <property type="molecule type" value="Genomic_DNA"/>
</dbReference>
<dbReference type="PRINTS" id="PR00260">
    <property type="entry name" value="CHEMTRNSDUCR"/>
</dbReference>
<keyword evidence="2" id="KW-0997">Cell inner membrane</keyword>
<evidence type="ECO:0000256" key="2">
    <source>
        <dbReference type="ARBA" id="ARBA00022519"/>
    </source>
</evidence>
<sequence length="517" mass="55526">MKIKTKLAISLGTLVTIILAVGSFAVTSLSRLESQNVIYSSLFEADLHLYQARLAQADFMLTEDNQFASKVRTKVDKATTLLAEAKGMMAVEASIQQVEQIQQSIHDFARAFDALIPITQGNANEQARESVTRQIFAAANSASDLSNALIVIESEIAAQVRDSVSTAIIVAVFLSLIVGIAMAWWLIRSILPPLAKSADIADAIAQGDFTYTVQVDGDDEFSDLNRKLQNSISTLHGTMVKIKQALARLHDISVEVEQAVSNSTASMLEQQQETDQLAAALEQVAASTVQISTSAGKASDLSSDADEQASLGSAVIKRSIHAIQQLSDSMSSASNVVSKLDEDSKNIANILQVIQGIAEQTNLLALNAAIEAARAGEHGRGFAVVADEVRQLASRTQDSTSEITQIVELIQSGASNVVSVIQSSNEQSNQVVTLNDEASSAYTKITESVNNISEINAQVATGASQQSTVSEEVSQNVNRIKSLADLNSQNLKKIKEQTQYQAQESHDLNKQISFFKV</sequence>
<dbReference type="InterPro" id="IPR004090">
    <property type="entry name" value="Chemotax_Me-accpt_rcpt"/>
</dbReference>
<feature type="domain" description="HAMP" evidence="9">
    <location>
        <begin position="188"/>
        <end position="240"/>
    </location>
</feature>
<dbReference type="SUPFAM" id="SSF58104">
    <property type="entry name" value="Methyl-accepting chemotaxis protein (MCP) signaling domain"/>
    <property type="match status" value="1"/>
</dbReference>
<evidence type="ECO:0000256" key="3">
    <source>
        <dbReference type="ARBA" id="ARBA00023224"/>
    </source>
</evidence>
<feature type="domain" description="T-SNARE coiled-coil homology" evidence="8">
    <location>
        <begin position="432"/>
        <end position="494"/>
    </location>
</feature>
<evidence type="ECO:0000256" key="5">
    <source>
        <dbReference type="PROSITE-ProRule" id="PRU00284"/>
    </source>
</evidence>
<evidence type="ECO:0000313" key="10">
    <source>
        <dbReference type="EMBL" id="MDM7860182.1"/>
    </source>
</evidence>
<evidence type="ECO:0000313" key="11">
    <source>
        <dbReference type="Proteomes" id="UP001234343"/>
    </source>
</evidence>
<dbReference type="PANTHER" id="PTHR32089">
    <property type="entry name" value="METHYL-ACCEPTING CHEMOTAXIS PROTEIN MCPB"/>
    <property type="match status" value="1"/>
</dbReference>
<comment type="subcellular location">
    <subcellularLocation>
        <location evidence="1">Cell inner membrane</location>
        <topology evidence="1">Multi-pass membrane protein</topology>
    </subcellularLocation>
</comment>
<feature type="transmembrane region" description="Helical" evidence="6">
    <location>
        <begin position="167"/>
        <end position="187"/>
    </location>
</feature>
<dbReference type="InterPro" id="IPR004089">
    <property type="entry name" value="MCPsignal_dom"/>
</dbReference>
<evidence type="ECO:0000256" key="1">
    <source>
        <dbReference type="ARBA" id="ARBA00004429"/>
    </source>
</evidence>
<keyword evidence="6" id="KW-0812">Transmembrane</keyword>